<dbReference type="SMART" id="SM00552">
    <property type="entry name" value="ADEAMc"/>
    <property type="match status" value="1"/>
</dbReference>
<dbReference type="VEuPathDB" id="FungiDB:PYU1_G007472"/>
<dbReference type="PANTHER" id="PTHR46516">
    <property type="entry name" value="TRNA-SPECIFIC ADENOSINE DEAMINASE 1"/>
    <property type="match status" value="1"/>
</dbReference>
<dbReference type="PROSITE" id="PS50141">
    <property type="entry name" value="A_DEAMIN_EDITASE"/>
    <property type="match status" value="1"/>
</dbReference>
<sequence length="482" mass="53063">MAGSVADGVADVVLRWFQASVVCQKKHPSTEWTVLAGIVAHSTAGEDPSAAGAESAFRMLACATGTKCLGRRDLDTRGLVVNDCHAEILARRALLRFLYTEALVWTAAREKGDEPPSTSLFERHPTTHRLVLKPQHTLHLYISEAPCGDAAIYQLRGDIIDELVKQRVERNADTGERPSTTEAAAAIGAVAEDTHERSAFRLTGAKAKRKHSDETTASSSPNENAQRPPEKRFDQMVGIARVKSGRSDLPPDKQTLSMSCSDKLAKWNAVGIQGTLLLQWYEPLFLRSIVVSRDDTCVSTAAQYEALERAICGRFKESSWLQQRSGDKEGALLPTCALHIVAREFPRKKPPTAAADSARKVPSSLALNWSTHMAHWHSTIASETLYDTSHHFVAAADTQHGVRLATLLKKFFQTQDVEVLMAATGLKQGAKRLSKMTDIETQRVASRIAKWTFFLVFRHIVAMESALDDADAGQHTHTEQEH</sequence>
<evidence type="ECO:0000256" key="9">
    <source>
        <dbReference type="ARBA" id="ARBA00040502"/>
    </source>
</evidence>
<dbReference type="Proteomes" id="UP000019132">
    <property type="component" value="Unassembled WGS sequence"/>
</dbReference>
<dbReference type="EC" id="3.5.4.34" evidence="8"/>
<dbReference type="EnsemblProtists" id="PYU1_T007488">
    <property type="protein sequence ID" value="PYU1_T007488"/>
    <property type="gene ID" value="PYU1_G007472"/>
</dbReference>
<evidence type="ECO:0000256" key="1">
    <source>
        <dbReference type="ARBA" id="ARBA00022694"/>
    </source>
</evidence>
<evidence type="ECO:0000256" key="5">
    <source>
        <dbReference type="ARBA" id="ARBA00037026"/>
    </source>
</evidence>
<dbReference type="InParanoid" id="K3WR94"/>
<dbReference type="Pfam" id="PF02137">
    <property type="entry name" value="A_deamin"/>
    <property type="match status" value="1"/>
</dbReference>
<evidence type="ECO:0000313" key="15">
    <source>
        <dbReference type="Proteomes" id="UP000019132"/>
    </source>
</evidence>
<evidence type="ECO:0000256" key="8">
    <source>
        <dbReference type="ARBA" id="ARBA00038940"/>
    </source>
</evidence>
<reference evidence="15" key="1">
    <citation type="journal article" date="2010" name="Genome Biol.">
        <title>Genome sequence of the necrotrophic plant pathogen Pythium ultimum reveals original pathogenicity mechanisms and effector repertoire.</title>
        <authorList>
            <person name="Levesque C.A."/>
            <person name="Brouwer H."/>
            <person name="Cano L."/>
            <person name="Hamilton J.P."/>
            <person name="Holt C."/>
            <person name="Huitema E."/>
            <person name="Raffaele S."/>
            <person name="Robideau G.P."/>
            <person name="Thines M."/>
            <person name="Win J."/>
            <person name="Zerillo M.M."/>
            <person name="Beakes G.W."/>
            <person name="Boore J.L."/>
            <person name="Busam D."/>
            <person name="Dumas B."/>
            <person name="Ferriera S."/>
            <person name="Fuerstenberg S.I."/>
            <person name="Gachon C.M."/>
            <person name="Gaulin E."/>
            <person name="Govers F."/>
            <person name="Grenville-Briggs L."/>
            <person name="Horner N."/>
            <person name="Hostetler J."/>
            <person name="Jiang R.H."/>
            <person name="Johnson J."/>
            <person name="Krajaejun T."/>
            <person name="Lin H."/>
            <person name="Meijer H.J."/>
            <person name="Moore B."/>
            <person name="Morris P."/>
            <person name="Phuntmart V."/>
            <person name="Puiu D."/>
            <person name="Shetty J."/>
            <person name="Stajich J.E."/>
            <person name="Tripathy S."/>
            <person name="Wawra S."/>
            <person name="van West P."/>
            <person name="Whitty B.R."/>
            <person name="Coutinho P.M."/>
            <person name="Henrissat B."/>
            <person name="Martin F."/>
            <person name="Thomas P.D."/>
            <person name="Tyler B.M."/>
            <person name="De Vries R.P."/>
            <person name="Kamoun S."/>
            <person name="Yandell M."/>
            <person name="Tisserat N."/>
            <person name="Buell C.R."/>
        </authorList>
    </citation>
    <scope>NUCLEOTIDE SEQUENCE</scope>
    <source>
        <strain evidence="15">DAOM:BR144</strain>
    </source>
</reference>
<evidence type="ECO:0000256" key="2">
    <source>
        <dbReference type="ARBA" id="ARBA00022723"/>
    </source>
</evidence>
<evidence type="ECO:0000256" key="6">
    <source>
        <dbReference type="ARBA" id="ARBA00037784"/>
    </source>
</evidence>
<dbReference type="GO" id="GO:0003723">
    <property type="term" value="F:RNA binding"/>
    <property type="evidence" value="ECO:0007669"/>
    <property type="project" value="InterPro"/>
</dbReference>
<keyword evidence="4" id="KW-0862">Zinc</keyword>
<dbReference type="STRING" id="431595.K3WR94"/>
<evidence type="ECO:0000259" key="13">
    <source>
        <dbReference type="PROSITE" id="PS50141"/>
    </source>
</evidence>
<proteinExistence type="inferred from homology"/>
<protein>
    <recommendedName>
        <fullName evidence="9">tRNA-specific adenosine deaminase 1</fullName>
        <ecNumber evidence="8">3.5.4.34</ecNumber>
    </recommendedName>
    <alternativeName>
        <fullName evidence="10">tRNA-specific adenosine-37 deaminase</fullName>
    </alternativeName>
</protein>
<comment type="similarity">
    <text evidence="7">Belongs to the ADAT1 family.</text>
</comment>
<accession>K3WR94</accession>
<keyword evidence="3" id="KW-0378">Hydrolase</keyword>
<comment type="cofactor">
    <cofactor evidence="5">
        <name>1D-myo-inositol hexakisphosphate</name>
        <dbReference type="ChEBI" id="CHEBI:58130"/>
    </cofactor>
</comment>
<name>K3WR94_GLOUD</name>
<dbReference type="GO" id="GO:0008033">
    <property type="term" value="P:tRNA processing"/>
    <property type="evidence" value="ECO:0007669"/>
    <property type="project" value="UniProtKB-KW"/>
</dbReference>
<dbReference type="InterPro" id="IPR002466">
    <property type="entry name" value="A_deamin"/>
</dbReference>
<evidence type="ECO:0000256" key="4">
    <source>
        <dbReference type="ARBA" id="ARBA00022833"/>
    </source>
</evidence>
<comment type="function">
    <text evidence="6">Specifically deaminates adenosine-37 to inosine in tRNA-Ala.</text>
</comment>
<organism evidence="14 15">
    <name type="scientific">Globisporangium ultimum (strain ATCC 200006 / CBS 805.95 / DAOM BR144)</name>
    <name type="common">Pythium ultimum</name>
    <dbReference type="NCBI Taxonomy" id="431595"/>
    <lineage>
        <taxon>Eukaryota</taxon>
        <taxon>Sar</taxon>
        <taxon>Stramenopiles</taxon>
        <taxon>Oomycota</taxon>
        <taxon>Peronosporomycetes</taxon>
        <taxon>Pythiales</taxon>
        <taxon>Pythiaceae</taxon>
        <taxon>Globisporangium</taxon>
    </lineage>
</organism>
<evidence type="ECO:0000313" key="14">
    <source>
        <dbReference type="EnsemblProtists" id="PYU1_T007488"/>
    </source>
</evidence>
<dbReference type="AlphaFoldDB" id="K3WR94"/>
<evidence type="ECO:0000256" key="3">
    <source>
        <dbReference type="ARBA" id="ARBA00022801"/>
    </source>
</evidence>
<feature type="compositionally biased region" description="Polar residues" evidence="12">
    <location>
        <begin position="215"/>
        <end position="225"/>
    </location>
</feature>
<reference evidence="15" key="2">
    <citation type="submission" date="2010-04" db="EMBL/GenBank/DDBJ databases">
        <authorList>
            <person name="Buell R."/>
            <person name="Hamilton J."/>
            <person name="Hostetler J."/>
        </authorList>
    </citation>
    <scope>NUCLEOTIDE SEQUENCE [LARGE SCALE GENOMIC DNA]</scope>
    <source>
        <strain evidence="15">DAOM:BR144</strain>
    </source>
</reference>
<evidence type="ECO:0000256" key="12">
    <source>
        <dbReference type="SAM" id="MobiDB-lite"/>
    </source>
</evidence>
<dbReference type="GO" id="GO:0046872">
    <property type="term" value="F:metal ion binding"/>
    <property type="evidence" value="ECO:0007669"/>
    <property type="project" value="UniProtKB-KW"/>
</dbReference>
<feature type="region of interest" description="Disordered" evidence="12">
    <location>
        <begin position="202"/>
        <end position="233"/>
    </location>
</feature>
<feature type="domain" description="A to I editase" evidence="13">
    <location>
        <begin position="61"/>
        <end position="482"/>
    </location>
</feature>
<reference evidence="14" key="3">
    <citation type="submission" date="2015-02" db="UniProtKB">
        <authorList>
            <consortium name="EnsemblProtists"/>
        </authorList>
    </citation>
    <scope>IDENTIFICATION</scope>
    <source>
        <strain evidence="14">DAOM BR144</strain>
    </source>
</reference>
<keyword evidence="2" id="KW-0479">Metal-binding</keyword>
<dbReference type="HOGENOM" id="CLU_005382_6_1_1"/>
<dbReference type="eggNOG" id="KOG2777">
    <property type="taxonomic scope" value="Eukaryota"/>
</dbReference>
<dbReference type="OMA" id="NWTTRES"/>
<comment type="catalytic activity">
    <reaction evidence="11">
        <text>adenosine(37) in tRNA(Ala) + H2O + H(+) = inosine(37) in tRNA(Ala) + NH4(+)</text>
        <dbReference type="Rhea" id="RHEA:50968"/>
        <dbReference type="Rhea" id="RHEA-COMP:12855"/>
        <dbReference type="Rhea" id="RHEA-COMP:12856"/>
        <dbReference type="ChEBI" id="CHEBI:15377"/>
        <dbReference type="ChEBI" id="CHEBI:15378"/>
        <dbReference type="ChEBI" id="CHEBI:28938"/>
        <dbReference type="ChEBI" id="CHEBI:74411"/>
        <dbReference type="ChEBI" id="CHEBI:82852"/>
        <dbReference type="EC" id="3.5.4.34"/>
    </reaction>
</comment>
<dbReference type="PANTHER" id="PTHR46516:SF1">
    <property type="entry name" value="TRNA-SPECIFIC ADENOSINE DEAMINASE 1"/>
    <property type="match status" value="1"/>
</dbReference>
<evidence type="ECO:0000256" key="11">
    <source>
        <dbReference type="ARBA" id="ARBA00047635"/>
    </source>
</evidence>
<keyword evidence="1" id="KW-0819">tRNA processing</keyword>
<keyword evidence="15" id="KW-1185">Reference proteome</keyword>
<dbReference type="EMBL" id="GL376585">
    <property type="status" value="NOT_ANNOTATED_CDS"/>
    <property type="molecule type" value="Genomic_DNA"/>
</dbReference>
<evidence type="ECO:0000256" key="10">
    <source>
        <dbReference type="ARBA" id="ARBA00041760"/>
    </source>
</evidence>
<dbReference type="GO" id="GO:0043829">
    <property type="term" value="F:tRNA-specific adenosine-37 deaminase activity"/>
    <property type="evidence" value="ECO:0007669"/>
    <property type="project" value="UniProtKB-EC"/>
</dbReference>
<evidence type="ECO:0000256" key="7">
    <source>
        <dbReference type="ARBA" id="ARBA00038326"/>
    </source>
</evidence>